<protein>
    <submittedName>
        <fullName evidence="1">Uncharacterized protein</fullName>
    </submittedName>
</protein>
<keyword evidence="2" id="KW-1185">Reference proteome</keyword>
<organism evidence="1 2">
    <name type="scientific">Paraprevotella clara YIT 11840</name>
    <dbReference type="NCBI Taxonomy" id="762968"/>
    <lineage>
        <taxon>Bacteria</taxon>
        <taxon>Pseudomonadati</taxon>
        <taxon>Bacteroidota</taxon>
        <taxon>Bacteroidia</taxon>
        <taxon>Bacteroidales</taxon>
        <taxon>Prevotellaceae</taxon>
        <taxon>Paraprevotella</taxon>
    </lineage>
</organism>
<dbReference type="EMBL" id="AFFY01000025">
    <property type="protein sequence ID" value="EHH00108.1"/>
    <property type="molecule type" value="Genomic_DNA"/>
</dbReference>
<accession>G5SRW6</accession>
<sequence>MRAKIPILFDIRKLSNKFIICVLVGNPSSPTPPQEFCKKTFHLSGYGVTGCNILYYGLKDASDIFQFSFRAENDEKFSAKRFFNLSRMIFRFQPNDFSFLAERNEAWLKDA</sequence>
<comment type="caution">
    <text evidence="1">The sequence shown here is derived from an EMBL/GenBank/DDBJ whole genome shotgun (WGS) entry which is preliminary data.</text>
</comment>
<name>G5SRW6_9BACT</name>
<dbReference type="AlphaFoldDB" id="G5SRW6"/>
<gene>
    <name evidence="1" type="ORF">HMPREF9441_02115</name>
</gene>
<evidence type="ECO:0000313" key="1">
    <source>
        <dbReference type="EMBL" id="EHH00108.1"/>
    </source>
</evidence>
<dbReference type="Proteomes" id="UP000003598">
    <property type="component" value="Unassembled WGS sequence"/>
</dbReference>
<evidence type="ECO:0000313" key="2">
    <source>
        <dbReference type="Proteomes" id="UP000003598"/>
    </source>
</evidence>
<proteinExistence type="predicted"/>
<reference evidence="1 2" key="1">
    <citation type="submission" date="2011-03" db="EMBL/GenBank/DDBJ databases">
        <authorList>
            <person name="Weinstock G."/>
            <person name="Sodergren E."/>
            <person name="Clifton S."/>
            <person name="Fulton L."/>
            <person name="Fulton B."/>
            <person name="Courtney L."/>
            <person name="Fronick C."/>
            <person name="Harrison M."/>
            <person name="Strong C."/>
            <person name="Farmer C."/>
            <person name="Delahaunty K."/>
            <person name="Markovic C."/>
            <person name="Hall O."/>
            <person name="Minx P."/>
            <person name="Tomlinson C."/>
            <person name="Mitreva M."/>
            <person name="Hou S."/>
            <person name="Chen J."/>
            <person name="Wollam A."/>
            <person name="Pepin K.H."/>
            <person name="Johnson M."/>
            <person name="Bhonagiri V."/>
            <person name="Zhang X."/>
            <person name="Suruliraj S."/>
            <person name="Warren W."/>
            <person name="Chinwalla A."/>
            <person name="Mardis E.R."/>
            <person name="Wilson R.K."/>
        </authorList>
    </citation>
    <scope>NUCLEOTIDE SEQUENCE [LARGE SCALE GENOMIC DNA]</scope>
    <source>
        <strain evidence="1 2">YIT 11840</strain>
    </source>
</reference>
<dbReference type="HOGENOM" id="CLU_2155903_0_0_10"/>
<dbReference type="STRING" id="762968.HMPREF9441_02115"/>
<dbReference type="OrthoDB" id="1089031at2"/>